<dbReference type="EMBL" id="BQNB010013799">
    <property type="protein sequence ID" value="GJT20393.1"/>
    <property type="molecule type" value="Genomic_DNA"/>
</dbReference>
<evidence type="ECO:0000259" key="5">
    <source>
        <dbReference type="Pfam" id="PF25597"/>
    </source>
</evidence>
<comment type="caution">
    <text evidence="6">The sequence shown here is derived from an EMBL/GenBank/DDBJ whole genome shotgun (WGS) entry which is preliminary data.</text>
</comment>
<gene>
    <name evidence="6" type="ORF">Tco_0890330</name>
</gene>
<evidence type="ECO:0000256" key="2">
    <source>
        <dbReference type="ARBA" id="ARBA00022801"/>
    </source>
</evidence>
<dbReference type="Pfam" id="PF25597">
    <property type="entry name" value="SH3_retrovirus"/>
    <property type="match status" value="1"/>
</dbReference>
<reference evidence="6" key="1">
    <citation type="journal article" date="2022" name="Int. J. Mol. Sci.">
        <title>Draft Genome of Tanacetum Coccineum: Genomic Comparison of Closely Related Tanacetum-Family Plants.</title>
        <authorList>
            <person name="Yamashiro T."/>
            <person name="Shiraishi A."/>
            <person name="Nakayama K."/>
            <person name="Satake H."/>
        </authorList>
    </citation>
    <scope>NUCLEOTIDE SEQUENCE</scope>
</reference>
<dbReference type="InterPro" id="IPR039537">
    <property type="entry name" value="Retrotran_Ty1/copia-like"/>
</dbReference>
<name>A0ABQ5C199_9ASTR</name>
<feature type="compositionally biased region" description="Polar residues" evidence="3">
    <location>
        <begin position="370"/>
        <end position="388"/>
    </location>
</feature>
<sequence length="401" mass="46274">MMSLTTLPKSFWVYALETAARILNMVPTKKVERTPYEIWHGKAPKLSYLRVWGCEALVKRDTPNKLDSKSIKCNIVGYPKEMMGYYFYYPLKNEIFVSRNAKFFENSFMLQEASRSHGLLEMSRSDKGLELIQKEDTQPSKNTSEAHNEVTPIEVKPHNVGWILMNLLIKAASADPESDKWLEVMNMEMQSMKDNQVWYLVDLPSNGRTIGCKWLFKKKTDMDGNVYTFKARLVAKGFTQTYGVDYGETFSPIADIRAIRILLAIAVFYYYEIWQMNVKIAFLNGHLSEDVYMVQPEGFMDPKHPNKVRKLQCSIYGLKQASRIWNKRSKELTALSQSAYLEKILKKFRMENSKKGYTPMMEKPDYRKSQGANKSAKQRTTAMSSTKAQYIATAKPSMEAV</sequence>
<organism evidence="6 7">
    <name type="scientific">Tanacetum coccineum</name>
    <dbReference type="NCBI Taxonomy" id="301880"/>
    <lineage>
        <taxon>Eukaryota</taxon>
        <taxon>Viridiplantae</taxon>
        <taxon>Streptophyta</taxon>
        <taxon>Embryophyta</taxon>
        <taxon>Tracheophyta</taxon>
        <taxon>Spermatophyta</taxon>
        <taxon>Magnoliopsida</taxon>
        <taxon>eudicotyledons</taxon>
        <taxon>Gunneridae</taxon>
        <taxon>Pentapetalae</taxon>
        <taxon>asterids</taxon>
        <taxon>campanulids</taxon>
        <taxon>Asterales</taxon>
        <taxon>Asteraceae</taxon>
        <taxon>Asteroideae</taxon>
        <taxon>Anthemideae</taxon>
        <taxon>Anthemidinae</taxon>
        <taxon>Tanacetum</taxon>
    </lineage>
</organism>
<evidence type="ECO:0000256" key="1">
    <source>
        <dbReference type="ARBA" id="ARBA00022723"/>
    </source>
</evidence>
<dbReference type="InterPro" id="IPR013103">
    <property type="entry name" value="RVT_2"/>
</dbReference>
<feature type="region of interest" description="Disordered" evidence="3">
    <location>
        <begin position="359"/>
        <end position="389"/>
    </location>
</feature>
<dbReference type="Pfam" id="PF07727">
    <property type="entry name" value="RVT_2"/>
    <property type="match status" value="1"/>
</dbReference>
<evidence type="ECO:0000313" key="7">
    <source>
        <dbReference type="Proteomes" id="UP001151760"/>
    </source>
</evidence>
<evidence type="ECO:0000259" key="4">
    <source>
        <dbReference type="Pfam" id="PF07727"/>
    </source>
</evidence>
<evidence type="ECO:0000313" key="6">
    <source>
        <dbReference type="EMBL" id="GJT20393.1"/>
    </source>
</evidence>
<dbReference type="InterPro" id="IPR057670">
    <property type="entry name" value="SH3_retrovirus"/>
</dbReference>
<dbReference type="PANTHER" id="PTHR42648:SF27">
    <property type="entry name" value="RNA-DIRECTED DNA POLYMERASE"/>
    <property type="match status" value="1"/>
</dbReference>
<keyword evidence="1" id="KW-0479">Metal-binding</keyword>
<keyword evidence="2" id="KW-0378">Hydrolase</keyword>
<accession>A0ABQ5C199</accession>
<keyword evidence="7" id="KW-1185">Reference proteome</keyword>
<feature type="domain" description="Reverse transcriptase Ty1/copia-type" evidence="4">
    <location>
        <begin position="195"/>
        <end position="328"/>
    </location>
</feature>
<proteinExistence type="predicted"/>
<reference evidence="6" key="2">
    <citation type="submission" date="2022-01" db="EMBL/GenBank/DDBJ databases">
        <authorList>
            <person name="Yamashiro T."/>
            <person name="Shiraishi A."/>
            <person name="Satake H."/>
            <person name="Nakayama K."/>
        </authorList>
    </citation>
    <scope>NUCLEOTIDE SEQUENCE</scope>
</reference>
<dbReference type="Proteomes" id="UP001151760">
    <property type="component" value="Unassembled WGS sequence"/>
</dbReference>
<dbReference type="PANTHER" id="PTHR42648">
    <property type="entry name" value="TRANSPOSASE, PUTATIVE-RELATED"/>
    <property type="match status" value="1"/>
</dbReference>
<evidence type="ECO:0000256" key="3">
    <source>
        <dbReference type="SAM" id="MobiDB-lite"/>
    </source>
</evidence>
<feature type="domain" description="Retroviral polymerase SH3-like" evidence="5">
    <location>
        <begin position="54"/>
        <end position="110"/>
    </location>
</feature>
<protein>
    <submittedName>
        <fullName evidence="6">Retrotransposon protein, putative, ty1-copia subclass</fullName>
    </submittedName>
</protein>